<dbReference type="InterPro" id="IPR052895">
    <property type="entry name" value="HetReg/Transcr_Mod"/>
</dbReference>
<reference evidence="2" key="1">
    <citation type="journal article" date="2020" name="Stud. Mycol.">
        <title>101 Dothideomycetes genomes: a test case for predicting lifestyles and emergence of pathogens.</title>
        <authorList>
            <person name="Haridas S."/>
            <person name="Albert R."/>
            <person name="Binder M."/>
            <person name="Bloem J."/>
            <person name="Labutti K."/>
            <person name="Salamov A."/>
            <person name="Andreopoulos B."/>
            <person name="Baker S."/>
            <person name="Barry K."/>
            <person name="Bills G."/>
            <person name="Bluhm B."/>
            <person name="Cannon C."/>
            <person name="Castanera R."/>
            <person name="Culley D."/>
            <person name="Daum C."/>
            <person name="Ezra D."/>
            <person name="Gonzalez J."/>
            <person name="Henrissat B."/>
            <person name="Kuo A."/>
            <person name="Liang C."/>
            <person name="Lipzen A."/>
            <person name="Lutzoni F."/>
            <person name="Magnuson J."/>
            <person name="Mondo S."/>
            <person name="Nolan M."/>
            <person name="Ohm R."/>
            <person name="Pangilinan J."/>
            <person name="Park H.-J."/>
            <person name="Ramirez L."/>
            <person name="Alfaro M."/>
            <person name="Sun H."/>
            <person name="Tritt A."/>
            <person name="Yoshinaga Y."/>
            <person name="Zwiers L.-H."/>
            <person name="Turgeon B."/>
            <person name="Goodwin S."/>
            <person name="Spatafora J."/>
            <person name="Crous P."/>
            <person name="Grigoriev I."/>
        </authorList>
    </citation>
    <scope>NUCLEOTIDE SEQUENCE</scope>
    <source>
        <strain evidence="2">CBS 122681</strain>
    </source>
</reference>
<dbReference type="InterPro" id="IPR010730">
    <property type="entry name" value="HET"/>
</dbReference>
<sequence>MPSLYQPVADGKAPGHAHCDLYAPLPLQENEIRILTVHAGESPTPLQCTLLKIPLLRPTTPRYETISYTWGSSHQGQDAIFINNTYMEVPHNTFRALRSARSAHKDRQLWIDFVCINQNDLNERNKQVSLMANVYQSSHCNLIYLGEDNVQPTAAFDCIERLASEAEAEMALQNATLDEILFPEREFIFSAKPVECKIDVEALAWLYRLPWFGRHWVLQEACLSPYSIATCGIHTIDFERIMIATAWLEHKTFVVDIPTSHLLKLPGFRGANNMQLLRASINRHNLSQLSASLSACSSSNESIDLCTRGQDCRPIRSISQPFAYLLAFSPFGDSTDVRDQVFGLIGLYQFFCALNSLPSTLRPDYHKSIPDTLRDATRYAIEEGKCLTILERKPLNRSVKFEGLPTWVPEWFRPSHYGDARSLTYTALACSTHKKWSLACIRDSQDPNILCIPGTRVDTVLQTSETATLSNLHDPHWSHGALSSWQKMAESAHQSIESLGKTVLGGEWWNGTMVTPNQAAMWPHFLKDRRCQCAVCSPPVQHPPDDPVGKQDISGFFTALTNACNHRRFFTTTAGRIGIGPSEMRVGDDICILQGGTLPFVLRRDGDYDELIGPTYTHGIMYGEAVEEHDHILKDIMETTFNIK</sequence>
<accession>A0A6A6TE55</accession>
<dbReference type="PANTHER" id="PTHR24148">
    <property type="entry name" value="ANKYRIN REPEAT DOMAIN-CONTAINING PROTEIN 39 HOMOLOG-RELATED"/>
    <property type="match status" value="1"/>
</dbReference>
<dbReference type="PANTHER" id="PTHR24148:SF64">
    <property type="entry name" value="HETEROKARYON INCOMPATIBILITY DOMAIN-CONTAINING PROTEIN"/>
    <property type="match status" value="1"/>
</dbReference>
<evidence type="ECO:0000313" key="3">
    <source>
        <dbReference type="Proteomes" id="UP000799324"/>
    </source>
</evidence>
<dbReference type="AlphaFoldDB" id="A0A6A6TE55"/>
<gene>
    <name evidence="2" type="ORF">K491DRAFT_347136</name>
</gene>
<keyword evidence="3" id="KW-1185">Reference proteome</keyword>
<feature type="domain" description="Heterokaryon incompatibility" evidence="1">
    <location>
        <begin position="63"/>
        <end position="220"/>
    </location>
</feature>
<dbReference type="Pfam" id="PF26639">
    <property type="entry name" value="Het-6_barrel"/>
    <property type="match status" value="1"/>
</dbReference>
<evidence type="ECO:0000259" key="1">
    <source>
        <dbReference type="Pfam" id="PF06985"/>
    </source>
</evidence>
<protein>
    <recommendedName>
        <fullName evidence="1">Heterokaryon incompatibility domain-containing protein</fullName>
    </recommendedName>
</protein>
<name>A0A6A6TE55_9PLEO</name>
<organism evidence="2 3">
    <name type="scientific">Lophiostoma macrostomum CBS 122681</name>
    <dbReference type="NCBI Taxonomy" id="1314788"/>
    <lineage>
        <taxon>Eukaryota</taxon>
        <taxon>Fungi</taxon>
        <taxon>Dikarya</taxon>
        <taxon>Ascomycota</taxon>
        <taxon>Pezizomycotina</taxon>
        <taxon>Dothideomycetes</taxon>
        <taxon>Pleosporomycetidae</taxon>
        <taxon>Pleosporales</taxon>
        <taxon>Lophiostomataceae</taxon>
        <taxon>Lophiostoma</taxon>
    </lineage>
</organism>
<proteinExistence type="predicted"/>
<dbReference type="Proteomes" id="UP000799324">
    <property type="component" value="Unassembled WGS sequence"/>
</dbReference>
<dbReference type="OrthoDB" id="3774852at2759"/>
<dbReference type="EMBL" id="MU004328">
    <property type="protein sequence ID" value="KAF2657183.1"/>
    <property type="molecule type" value="Genomic_DNA"/>
</dbReference>
<dbReference type="Pfam" id="PF06985">
    <property type="entry name" value="HET"/>
    <property type="match status" value="1"/>
</dbReference>
<evidence type="ECO:0000313" key="2">
    <source>
        <dbReference type="EMBL" id="KAF2657183.1"/>
    </source>
</evidence>